<dbReference type="InterPro" id="IPR036890">
    <property type="entry name" value="HATPase_C_sf"/>
</dbReference>
<dbReference type="GO" id="GO:0005524">
    <property type="term" value="F:ATP binding"/>
    <property type="evidence" value="ECO:0007669"/>
    <property type="project" value="UniProtKB-KW"/>
</dbReference>
<evidence type="ECO:0000313" key="1">
    <source>
        <dbReference type="EMBL" id="CBI11380.1"/>
    </source>
</evidence>
<sequence length="540" mass="60151">MNAVLKINVNEKALISNLKMAFATGTTWVTELLQNARRAGATKIHIALQPEQKEFTIWDDGQGIEDMQNLFSIAESGWDEPILTEEKPYGMGFLSCLFACEEVQIISHKQQAQVVTKDALAFDNIHVEPHNGVEGTFIRMEGVTNMPTVRFLESAVKGFPVPVYLDQSHTPLDNIHAVDAMDWAKTEIGLVHIRNLHRTFHNPAIYLQGLSINAGFHERYIEDNVVVHLDPEKFFGRLPDRASVIDPDKANMTIRSALIKLYVERLHQTKTGMLAQNLGQEFVRDYGTTCMKYCKELLNDVPYLPNDVVTGYVANLDINMDNSVTDLPTNPIPMNTVDDGTAKLFAGDNGGYDTENLPHMALIQACDGIIVDAGKLDSEHWVHPFVHRLEGDIRIVLTEQQPVFTIDGRFVCGEEVVLGAVLSLSGSFYIGGNLIEMGATYDGSVFDNQEQRFYVPHASSGYGAVRQASDYLEDDDYHADAFDEDDDLFARLVSEARNPDPAALLRQLLLDLGLKRYNSLQEKSFQVTIGEDGAVKVTLA</sequence>
<dbReference type="AlphaFoldDB" id="E6QVV7"/>
<protein>
    <submittedName>
        <fullName evidence="1">Putative ATP-binding region, ATPase-like protein</fullName>
    </submittedName>
</protein>
<dbReference type="SUPFAM" id="SSF55874">
    <property type="entry name" value="ATPase domain of HSP90 chaperone/DNA topoisomerase II/histidine kinase"/>
    <property type="match status" value="1"/>
</dbReference>
<reference evidence="1" key="1">
    <citation type="submission" date="2009-10" db="EMBL/GenBank/DDBJ databases">
        <title>Diversity of trophic interactions inside an arsenic-rich microbial ecosystem.</title>
        <authorList>
            <person name="Bertin P.N."/>
            <person name="Heinrich-Salmeron A."/>
            <person name="Pelletier E."/>
            <person name="Goulhen-Chollet F."/>
            <person name="Arsene-Ploetze F."/>
            <person name="Gallien S."/>
            <person name="Calteau A."/>
            <person name="Vallenet D."/>
            <person name="Casiot C."/>
            <person name="Chane-Woon-Ming B."/>
            <person name="Giloteaux L."/>
            <person name="Barakat M."/>
            <person name="Bonnefoy V."/>
            <person name="Bruneel O."/>
            <person name="Chandler M."/>
            <person name="Cleiss J."/>
            <person name="Duran R."/>
            <person name="Elbaz-Poulichet F."/>
            <person name="Fonknechten N."/>
            <person name="Lauga B."/>
            <person name="Mornico D."/>
            <person name="Ortet P."/>
            <person name="Schaeffer C."/>
            <person name="Siguier P."/>
            <person name="Alexander Thil Smith A."/>
            <person name="Van Dorsselaer A."/>
            <person name="Weissenbach J."/>
            <person name="Medigue C."/>
            <person name="Le Paslier D."/>
        </authorList>
    </citation>
    <scope>NUCLEOTIDE SEQUENCE</scope>
</reference>
<name>E6QVV7_9ZZZZ</name>
<comment type="caution">
    <text evidence="1">The sequence shown here is derived from an EMBL/GenBank/DDBJ whole genome shotgun (WGS) entry which is preliminary data.</text>
</comment>
<keyword evidence="1" id="KW-0547">Nucleotide-binding</keyword>
<proteinExistence type="predicted"/>
<dbReference type="EMBL" id="CABR01000138">
    <property type="protein sequence ID" value="CBI11380.1"/>
    <property type="molecule type" value="Genomic_DNA"/>
</dbReference>
<gene>
    <name evidence="1" type="ORF">CARN7_2203</name>
</gene>
<dbReference type="Pfam" id="PF13589">
    <property type="entry name" value="HATPase_c_3"/>
    <property type="match status" value="1"/>
</dbReference>
<dbReference type="Gene3D" id="3.30.565.10">
    <property type="entry name" value="Histidine kinase-like ATPase, C-terminal domain"/>
    <property type="match status" value="1"/>
</dbReference>
<keyword evidence="1" id="KW-0067">ATP-binding</keyword>
<accession>E6QVV7</accession>
<organism evidence="1">
    <name type="scientific">mine drainage metagenome</name>
    <dbReference type="NCBI Taxonomy" id="410659"/>
    <lineage>
        <taxon>unclassified sequences</taxon>
        <taxon>metagenomes</taxon>
        <taxon>ecological metagenomes</taxon>
    </lineage>
</organism>